<dbReference type="OrthoDB" id="10281591at2759"/>
<evidence type="ECO:0000313" key="2">
    <source>
        <dbReference type="Proteomes" id="UP000649617"/>
    </source>
</evidence>
<protein>
    <submittedName>
        <fullName evidence="1">Uncharacterized protein</fullName>
    </submittedName>
</protein>
<sequence>DLARFTSEGSAAICALDEDLKKFLQEQEATAARAKDLQQLLARQRPPRHA</sequence>
<gene>
    <name evidence="1" type="ORF">SPIL2461_LOCUS8905</name>
</gene>
<dbReference type="AlphaFoldDB" id="A0A812PS15"/>
<reference evidence="1" key="1">
    <citation type="submission" date="2021-02" db="EMBL/GenBank/DDBJ databases">
        <authorList>
            <person name="Dougan E. K."/>
            <person name="Rhodes N."/>
            <person name="Thang M."/>
            <person name="Chan C."/>
        </authorList>
    </citation>
    <scope>NUCLEOTIDE SEQUENCE</scope>
</reference>
<evidence type="ECO:0000313" key="1">
    <source>
        <dbReference type="EMBL" id="CAE7367786.1"/>
    </source>
</evidence>
<organism evidence="1 2">
    <name type="scientific">Symbiodinium pilosum</name>
    <name type="common">Dinoflagellate</name>
    <dbReference type="NCBI Taxonomy" id="2952"/>
    <lineage>
        <taxon>Eukaryota</taxon>
        <taxon>Sar</taxon>
        <taxon>Alveolata</taxon>
        <taxon>Dinophyceae</taxon>
        <taxon>Suessiales</taxon>
        <taxon>Symbiodiniaceae</taxon>
        <taxon>Symbiodinium</taxon>
    </lineage>
</organism>
<comment type="caution">
    <text evidence="1">The sequence shown here is derived from an EMBL/GenBank/DDBJ whole genome shotgun (WGS) entry which is preliminary data.</text>
</comment>
<dbReference type="Proteomes" id="UP000649617">
    <property type="component" value="Unassembled WGS sequence"/>
</dbReference>
<dbReference type="EMBL" id="CAJNIZ010014925">
    <property type="protein sequence ID" value="CAE7367786.1"/>
    <property type="molecule type" value="Genomic_DNA"/>
</dbReference>
<proteinExistence type="predicted"/>
<name>A0A812PS15_SYMPI</name>
<feature type="non-terminal residue" evidence="1">
    <location>
        <position position="50"/>
    </location>
</feature>
<keyword evidence="2" id="KW-1185">Reference proteome</keyword>
<accession>A0A812PS15</accession>